<protein>
    <submittedName>
        <fullName evidence="8">Flagellar hook-associated protein 3 FlgL</fullName>
    </submittedName>
</protein>
<dbReference type="InterPro" id="IPR046358">
    <property type="entry name" value="Flagellin_C"/>
</dbReference>
<accession>A0A1T4S140</accession>
<dbReference type="InterPro" id="IPR013384">
    <property type="entry name" value="Flagell_FlgL"/>
</dbReference>
<evidence type="ECO:0000256" key="3">
    <source>
        <dbReference type="ARBA" id="ARBA00005709"/>
    </source>
</evidence>
<comment type="similarity">
    <text evidence="3">Belongs to the bacterial flagellin family.</text>
</comment>
<evidence type="ECO:0000256" key="4">
    <source>
        <dbReference type="ARBA" id="ARBA00022525"/>
    </source>
</evidence>
<organism evidence="8 9">
    <name type="scientific">Lysobacter spongiicola DSM 21749</name>
    <dbReference type="NCBI Taxonomy" id="1122188"/>
    <lineage>
        <taxon>Bacteria</taxon>
        <taxon>Pseudomonadati</taxon>
        <taxon>Pseudomonadota</taxon>
        <taxon>Gammaproteobacteria</taxon>
        <taxon>Lysobacterales</taxon>
        <taxon>Lysobacteraceae</taxon>
        <taxon>Novilysobacter</taxon>
    </lineage>
</organism>
<dbReference type="GO" id="GO:0009424">
    <property type="term" value="C:bacterial-type flagellum hook"/>
    <property type="evidence" value="ECO:0007669"/>
    <property type="project" value="InterPro"/>
</dbReference>
<evidence type="ECO:0000256" key="5">
    <source>
        <dbReference type="ARBA" id="ARBA00023143"/>
    </source>
</evidence>
<keyword evidence="8" id="KW-0966">Cell projection</keyword>
<dbReference type="EMBL" id="FUXP01000012">
    <property type="protein sequence ID" value="SKA21531.1"/>
    <property type="molecule type" value="Genomic_DNA"/>
</dbReference>
<evidence type="ECO:0000313" key="8">
    <source>
        <dbReference type="EMBL" id="SKA21531.1"/>
    </source>
</evidence>
<dbReference type="GO" id="GO:0005576">
    <property type="term" value="C:extracellular region"/>
    <property type="evidence" value="ECO:0007669"/>
    <property type="project" value="UniProtKB-SubCell"/>
</dbReference>
<dbReference type="GO" id="GO:0071973">
    <property type="term" value="P:bacterial-type flagellum-dependent cell motility"/>
    <property type="evidence" value="ECO:0007669"/>
    <property type="project" value="InterPro"/>
</dbReference>
<evidence type="ECO:0000256" key="1">
    <source>
        <dbReference type="ARBA" id="ARBA00004365"/>
    </source>
</evidence>
<proteinExistence type="inferred from homology"/>
<dbReference type="InterPro" id="IPR001029">
    <property type="entry name" value="Flagellin_N"/>
</dbReference>
<dbReference type="Gene3D" id="1.20.1330.10">
    <property type="entry name" value="f41 fragment of flagellin, N-terminal domain"/>
    <property type="match status" value="1"/>
</dbReference>
<comment type="subcellular location">
    <subcellularLocation>
        <location evidence="1">Bacterial flagellum</location>
    </subcellularLocation>
    <subcellularLocation>
        <location evidence="2">Secreted</location>
    </subcellularLocation>
</comment>
<keyword evidence="9" id="KW-1185">Reference proteome</keyword>
<name>A0A1T4S140_9GAMM</name>
<dbReference type="AlphaFoldDB" id="A0A1T4S140"/>
<dbReference type="NCBIfam" id="TIGR02550">
    <property type="entry name" value="flagell_flgL"/>
    <property type="match status" value="1"/>
</dbReference>
<dbReference type="SUPFAM" id="SSF64518">
    <property type="entry name" value="Phase 1 flagellin"/>
    <property type="match status" value="1"/>
</dbReference>
<dbReference type="GO" id="GO:0005198">
    <property type="term" value="F:structural molecule activity"/>
    <property type="evidence" value="ECO:0007669"/>
    <property type="project" value="InterPro"/>
</dbReference>
<dbReference type="PANTHER" id="PTHR42792">
    <property type="entry name" value="FLAGELLIN"/>
    <property type="match status" value="1"/>
</dbReference>
<sequence>MRISTAGMFNQGLQSMLQRQSELMRTQEQITSGRMFKHAAQDPAAASAAQGLDHALSSLEQFGKNADHLGRRLNLQENALTDAGDQLIRARELTIRANTPSVSDQDRKLIAIEVRQLREEMISIANRNDGGGRALFAGTRDGVVPFADNGGNVAYVGNDGRNDVEVAPGLLLGDTDAGSALFMRVPTGDGIVRASAGAANTGSGVLATSSVTDHAAWSGDGISVEFSTADTYRVLDATGTEIATGTWQDGETISAGGVQMKLGGTPAAGDTFSVGPAVNRDIFATLDALADAMEAPGGTAAADASRINVLSAGLGDLATAQEHLLSARAGTGSRLSSLDHAEESRSATALSLETTLSDLRDTDVAEAATRFSMQITALEAAQQVTMRMQGLSLFNKL</sequence>
<evidence type="ECO:0000259" key="7">
    <source>
        <dbReference type="Pfam" id="PF00700"/>
    </source>
</evidence>
<dbReference type="RefSeq" id="WP_078759023.1">
    <property type="nucleotide sequence ID" value="NZ_FUXP01000012.1"/>
</dbReference>
<gene>
    <name evidence="8" type="ORF">SAMN02745674_02481</name>
</gene>
<reference evidence="8 9" key="1">
    <citation type="submission" date="2017-02" db="EMBL/GenBank/DDBJ databases">
        <authorList>
            <person name="Peterson S.W."/>
        </authorList>
    </citation>
    <scope>NUCLEOTIDE SEQUENCE [LARGE SCALE GENOMIC DNA]</scope>
    <source>
        <strain evidence="8 9">DSM 21749</strain>
    </source>
</reference>
<dbReference type="Proteomes" id="UP000190061">
    <property type="component" value="Unassembled WGS sequence"/>
</dbReference>
<dbReference type="InterPro" id="IPR001492">
    <property type="entry name" value="Flagellin"/>
</dbReference>
<keyword evidence="8" id="KW-0282">Flagellum</keyword>
<feature type="domain" description="Flagellin N-terminal" evidence="6">
    <location>
        <begin position="3"/>
        <end position="139"/>
    </location>
</feature>
<evidence type="ECO:0000259" key="6">
    <source>
        <dbReference type="Pfam" id="PF00669"/>
    </source>
</evidence>
<keyword evidence="8" id="KW-0969">Cilium</keyword>
<dbReference type="PANTHER" id="PTHR42792:SF1">
    <property type="entry name" value="FLAGELLAR HOOK-ASSOCIATED PROTEIN 3"/>
    <property type="match status" value="1"/>
</dbReference>
<evidence type="ECO:0000313" key="9">
    <source>
        <dbReference type="Proteomes" id="UP000190061"/>
    </source>
</evidence>
<dbReference type="STRING" id="1122188.SAMN02745674_02481"/>
<dbReference type="OrthoDB" id="9768249at2"/>
<dbReference type="Pfam" id="PF00669">
    <property type="entry name" value="Flagellin_N"/>
    <property type="match status" value="1"/>
</dbReference>
<feature type="domain" description="Flagellin C-terminal" evidence="7">
    <location>
        <begin position="319"/>
        <end position="392"/>
    </location>
</feature>
<keyword evidence="4" id="KW-0964">Secreted</keyword>
<keyword evidence="5" id="KW-0975">Bacterial flagellum</keyword>
<evidence type="ECO:0000256" key="2">
    <source>
        <dbReference type="ARBA" id="ARBA00004613"/>
    </source>
</evidence>
<dbReference type="Pfam" id="PF00700">
    <property type="entry name" value="Flagellin_C"/>
    <property type="match status" value="1"/>
</dbReference>